<evidence type="ECO:0000256" key="1">
    <source>
        <dbReference type="SAM" id="MobiDB-lite"/>
    </source>
</evidence>
<feature type="compositionally biased region" description="Low complexity" evidence="1">
    <location>
        <begin position="8"/>
        <end position="33"/>
    </location>
</feature>
<evidence type="ECO:0000313" key="3">
    <source>
        <dbReference type="Proteomes" id="UP000014480"/>
    </source>
</evidence>
<gene>
    <name evidence="2" type="ORF">Cob_v010014</name>
</gene>
<keyword evidence="3" id="KW-1185">Reference proteome</keyword>
<dbReference type="EMBL" id="AMCV02000032">
    <property type="protein sequence ID" value="TDZ16942.1"/>
    <property type="molecule type" value="Genomic_DNA"/>
</dbReference>
<reference evidence="3" key="1">
    <citation type="journal article" date="2013" name="New Phytol.">
        <title>Comparative genomic and transcriptomic analyses reveal the hemibiotrophic stage shift of Colletotrichum fungi.</title>
        <authorList>
            <person name="Gan P."/>
            <person name="Ikeda K."/>
            <person name="Irieda H."/>
            <person name="Narusaka M."/>
            <person name="O'Connell R.J."/>
            <person name="Narusaka Y."/>
            <person name="Takano Y."/>
            <person name="Kubo Y."/>
            <person name="Shirasu K."/>
        </authorList>
    </citation>
    <scope>NUCLEOTIDE SEQUENCE [LARGE SCALE GENOMIC DNA]</scope>
    <source>
        <strain evidence="3">104-T / ATCC 96160 / CBS 514.97 / LARS 414 / MAFF 240422</strain>
    </source>
</reference>
<proteinExistence type="predicted"/>
<dbReference type="Proteomes" id="UP000014480">
    <property type="component" value="Unassembled WGS sequence"/>
</dbReference>
<protein>
    <submittedName>
        <fullName evidence="2">Uncharacterized protein</fullName>
    </submittedName>
</protein>
<reference evidence="3" key="2">
    <citation type="journal article" date="2019" name="Mol. Plant Microbe Interact.">
        <title>Genome sequence resources for four phytopathogenic fungi from the Colletotrichum orbiculare species complex.</title>
        <authorList>
            <person name="Gan P."/>
            <person name="Tsushima A."/>
            <person name="Narusaka M."/>
            <person name="Narusaka Y."/>
            <person name="Takano Y."/>
            <person name="Kubo Y."/>
            <person name="Shirasu K."/>
        </authorList>
    </citation>
    <scope>GENOME REANNOTATION</scope>
    <source>
        <strain evidence="3">104-T / ATCC 96160 / CBS 514.97 / LARS 414 / MAFF 240422</strain>
    </source>
</reference>
<sequence>MKGRQERPTSSGPGTSTSTSTIASTIASEPASEQAVDGREWTLWAGQRGVGFQMIRSTSQPKKGLGSAFASYRSRHASQIFLRQ</sequence>
<organism evidence="2 3">
    <name type="scientific">Colletotrichum orbiculare (strain 104-T / ATCC 96160 / CBS 514.97 / LARS 414 / MAFF 240422)</name>
    <name type="common">Cucumber anthracnose fungus</name>
    <name type="synonym">Colletotrichum lagenarium</name>
    <dbReference type="NCBI Taxonomy" id="1213857"/>
    <lineage>
        <taxon>Eukaryota</taxon>
        <taxon>Fungi</taxon>
        <taxon>Dikarya</taxon>
        <taxon>Ascomycota</taxon>
        <taxon>Pezizomycotina</taxon>
        <taxon>Sordariomycetes</taxon>
        <taxon>Hypocreomycetidae</taxon>
        <taxon>Glomerellales</taxon>
        <taxon>Glomerellaceae</taxon>
        <taxon>Colletotrichum</taxon>
        <taxon>Colletotrichum orbiculare species complex</taxon>
    </lineage>
</organism>
<feature type="region of interest" description="Disordered" evidence="1">
    <location>
        <begin position="1"/>
        <end position="38"/>
    </location>
</feature>
<name>A0A484FFW0_COLOR</name>
<comment type="caution">
    <text evidence="2">The sequence shown here is derived from an EMBL/GenBank/DDBJ whole genome shotgun (WGS) entry which is preliminary data.</text>
</comment>
<evidence type="ECO:0000313" key="2">
    <source>
        <dbReference type="EMBL" id="TDZ16942.1"/>
    </source>
</evidence>
<dbReference type="AlphaFoldDB" id="A0A484FFW0"/>
<accession>A0A484FFW0</accession>